<proteinExistence type="predicted"/>
<dbReference type="Gene3D" id="2.30.110.10">
    <property type="entry name" value="Electron Transport, Fmn-binding Protein, Chain A"/>
    <property type="match status" value="1"/>
</dbReference>
<evidence type="ECO:0000313" key="2">
    <source>
        <dbReference type="Proteomes" id="UP000318297"/>
    </source>
</evidence>
<comment type="caution">
    <text evidence="1">The sequence shown here is derived from an EMBL/GenBank/DDBJ whole genome shotgun (WGS) entry which is preliminary data.</text>
</comment>
<dbReference type="InterPro" id="IPR024747">
    <property type="entry name" value="Pyridox_Oxase-rel"/>
</dbReference>
<dbReference type="PANTHER" id="PTHR34071">
    <property type="entry name" value="5-NITROIMIDAZOLE ANTIBIOTICS RESISTANCE PROTEIN, NIMA-FAMILY-RELATED PROTEIN-RELATED"/>
    <property type="match status" value="1"/>
</dbReference>
<gene>
    <name evidence="1" type="ORF">BKA23_1130</name>
</gene>
<evidence type="ECO:0008006" key="3">
    <source>
        <dbReference type="Google" id="ProtNLM"/>
    </source>
</evidence>
<reference evidence="1 2" key="1">
    <citation type="submission" date="2019-06" db="EMBL/GenBank/DDBJ databases">
        <title>Sequencing the genomes of 1000 actinobacteria strains.</title>
        <authorList>
            <person name="Klenk H.-P."/>
        </authorList>
    </citation>
    <scope>NUCLEOTIDE SEQUENCE [LARGE SCALE GENOMIC DNA]</scope>
    <source>
        <strain evidence="1 2">DSM 19560</strain>
    </source>
</reference>
<dbReference type="SUPFAM" id="SSF50475">
    <property type="entry name" value="FMN-binding split barrel"/>
    <property type="match status" value="1"/>
</dbReference>
<sequence>MRRHCHHGAMSYDPLNSLTRKEGRASADRSTLDALLDEVSVGVLSTVLDGMPWSVPMLFARDGDNVILHGSTGAGALRQVTEGAPAAFTVYSLDGYVVAYNAFESSANYRSAVLRGTLVHLSGDSAVTGLERLTDRLFPGRTGEVVPSTRKELAATVCLALPIREGSWLYRGRVGGSEPPEYDDATVPAAPVWTGIVPLRLTAGEPQRDEWNHDDVPIPESVRAIQRHYSR</sequence>
<dbReference type="InterPro" id="IPR012349">
    <property type="entry name" value="Split_barrel_FMN-bd"/>
</dbReference>
<protein>
    <recommendedName>
        <fullName evidence="3">Nitroimidazol reductase NimA-like FMN-containing flavoprotein (Pyridoxamine 5'-phosphate oxidase superfamily)</fullName>
    </recommendedName>
</protein>
<dbReference type="Pfam" id="PF12900">
    <property type="entry name" value="Pyridox_ox_2"/>
    <property type="match status" value="1"/>
</dbReference>
<evidence type="ECO:0000313" key="1">
    <source>
        <dbReference type="EMBL" id="TWE12328.1"/>
    </source>
</evidence>
<dbReference type="AlphaFoldDB" id="A0A561E9N1"/>
<name>A0A561E9N1_9MICO</name>
<keyword evidence="2" id="KW-1185">Reference proteome</keyword>
<organism evidence="1 2">
    <name type="scientific">Rudaeicoccus suwonensis</name>
    <dbReference type="NCBI Taxonomy" id="657409"/>
    <lineage>
        <taxon>Bacteria</taxon>
        <taxon>Bacillati</taxon>
        <taxon>Actinomycetota</taxon>
        <taxon>Actinomycetes</taxon>
        <taxon>Micrococcales</taxon>
        <taxon>Dermacoccaceae</taxon>
        <taxon>Rudaeicoccus</taxon>
    </lineage>
</organism>
<dbReference type="EMBL" id="VIVQ01000001">
    <property type="protein sequence ID" value="TWE12328.1"/>
    <property type="molecule type" value="Genomic_DNA"/>
</dbReference>
<accession>A0A561E9N1</accession>
<dbReference type="Proteomes" id="UP000318297">
    <property type="component" value="Unassembled WGS sequence"/>
</dbReference>
<dbReference type="PANTHER" id="PTHR34071:SF2">
    <property type="entry name" value="FLAVIN-NUCLEOTIDE-BINDING PROTEIN"/>
    <property type="match status" value="1"/>
</dbReference>